<dbReference type="PROSITE" id="PS00086">
    <property type="entry name" value="CYTOCHROME_P450"/>
    <property type="match status" value="1"/>
</dbReference>
<proteinExistence type="inferred from homology"/>
<gene>
    <name evidence="10" type="ORF">OLEA9_A053477</name>
</gene>
<dbReference type="Gramene" id="OE9A053477T1">
    <property type="protein sequence ID" value="OE9A053477C1"/>
    <property type="gene ID" value="OE9A053477"/>
</dbReference>
<evidence type="ECO:0000313" key="10">
    <source>
        <dbReference type="EMBL" id="CAA2976550.1"/>
    </source>
</evidence>
<dbReference type="InterPro" id="IPR036396">
    <property type="entry name" value="Cyt_P450_sf"/>
</dbReference>
<dbReference type="PANTHER" id="PTHR24292:SF102">
    <property type="entry name" value="CYTOCHROME P450 FAMILY-RELATED"/>
    <property type="match status" value="1"/>
</dbReference>
<keyword evidence="11" id="KW-1185">Reference proteome</keyword>
<evidence type="ECO:0000256" key="4">
    <source>
        <dbReference type="ARBA" id="ARBA00022723"/>
    </source>
</evidence>
<evidence type="ECO:0000256" key="3">
    <source>
        <dbReference type="ARBA" id="ARBA00022617"/>
    </source>
</evidence>
<keyword evidence="7 9" id="KW-0503">Monooxygenase</keyword>
<protein>
    <submittedName>
        <fullName evidence="10">Cytochrome P450, family 3, subfamily A, polypeptide 4</fullName>
    </submittedName>
</protein>
<evidence type="ECO:0000256" key="2">
    <source>
        <dbReference type="ARBA" id="ARBA00010617"/>
    </source>
</evidence>
<comment type="cofactor">
    <cofactor evidence="1 8">
        <name>heme</name>
        <dbReference type="ChEBI" id="CHEBI:30413"/>
    </cofactor>
</comment>
<evidence type="ECO:0000256" key="6">
    <source>
        <dbReference type="ARBA" id="ARBA00023004"/>
    </source>
</evidence>
<dbReference type="PRINTS" id="PR00465">
    <property type="entry name" value="EP450IV"/>
</dbReference>
<dbReference type="GO" id="GO:0016705">
    <property type="term" value="F:oxidoreductase activity, acting on paired donors, with incorporation or reduction of molecular oxygen"/>
    <property type="evidence" value="ECO:0007669"/>
    <property type="project" value="InterPro"/>
</dbReference>
<feature type="binding site" description="axial binding residue" evidence="8">
    <location>
        <position position="462"/>
    </location>
    <ligand>
        <name>heme</name>
        <dbReference type="ChEBI" id="CHEBI:30413"/>
    </ligand>
    <ligandPart>
        <name>Fe</name>
        <dbReference type="ChEBI" id="CHEBI:18248"/>
    </ligandPart>
</feature>
<evidence type="ECO:0000256" key="8">
    <source>
        <dbReference type="PIRSR" id="PIRSR602403-1"/>
    </source>
</evidence>
<name>A0A8S0RCE1_OLEEU</name>
<dbReference type="EMBL" id="CACTIH010002465">
    <property type="protein sequence ID" value="CAA2976550.1"/>
    <property type="molecule type" value="Genomic_DNA"/>
</dbReference>
<keyword evidence="4 8" id="KW-0479">Metal-binding</keyword>
<evidence type="ECO:0000256" key="9">
    <source>
        <dbReference type="RuleBase" id="RU000461"/>
    </source>
</evidence>
<evidence type="ECO:0000256" key="5">
    <source>
        <dbReference type="ARBA" id="ARBA00023002"/>
    </source>
</evidence>
<evidence type="ECO:0000256" key="7">
    <source>
        <dbReference type="ARBA" id="ARBA00023033"/>
    </source>
</evidence>
<comment type="similarity">
    <text evidence="2 9">Belongs to the cytochrome P450 family.</text>
</comment>
<dbReference type="GO" id="GO:0005506">
    <property type="term" value="F:iron ion binding"/>
    <property type="evidence" value="ECO:0007669"/>
    <property type="project" value="InterPro"/>
</dbReference>
<keyword evidence="5 9" id="KW-0560">Oxidoreductase</keyword>
<comment type="caution">
    <text evidence="10">The sequence shown here is derived from an EMBL/GenBank/DDBJ whole genome shotgun (WGS) entry which is preliminary data.</text>
</comment>
<dbReference type="Gene3D" id="1.10.630.10">
    <property type="entry name" value="Cytochrome P450"/>
    <property type="match status" value="1"/>
</dbReference>
<dbReference type="Pfam" id="PF00067">
    <property type="entry name" value="p450"/>
    <property type="match status" value="1"/>
</dbReference>
<evidence type="ECO:0000313" key="11">
    <source>
        <dbReference type="Proteomes" id="UP000594638"/>
    </source>
</evidence>
<dbReference type="GO" id="GO:0020037">
    <property type="term" value="F:heme binding"/>
    <property type="evidence" value="ECO:0007669"/>
    <property type="project" value="InterPro"/>
</dbReference>
<sequence length="521" mass="59785">MIVFYDFLLTLAGGLLVTGIVLVASKIVANRLTLLRWKRLSKGLPIFPEKSLLGNHISTMGLGFENCRKIAEAHENLGPYIGGMLGNNFCMSTIDLDLVKRVVIDEANLHLDRQHLNLPVNEFEESIMLVPGHEWKPLRRVYAPALKSNKFKTPNVIHEIEDSITKLIGHIERRLIKAESDTVKENTKFKVDDFVHRYSLDLVFSCFYKQYQLIDFDSEKCMWTSSIDLMLDQIPVNPMVKFSMIFPWFSSVVDWVVYHFHPLGFSRRKVVEFVKLQTKLGIEARRQPKGDESSTLLKDGTKYRRNMIDHIIDAFLDGKLTQKEYLNTTCFLMAAADKTASDCIVHTIYLLSINQDIQERLRESIKVEGADSEYLAWVLNESLRLLPPAPIGCSRTNSYPIELDNGHVVPTGTFVVTCAYAIHRLKKYWGEDANDFKPERWRDTSHHHPMQYIPFGAGSRACPGREFALFQMKMLFAALLTRYKFEGTEREDAYTFTSPALIYVVPNSPTFVTIKRLEDEV</sequence>
<dbReference type="GO" id="GO:0004497">
    <property type="term" value="F:monooxygenase activity"/>
    <property type="evidence" value="ECO:0007669"/>
    <property type="project" value="UniProtKB-KW"/>
</dbReference>
<dbReference type="InterPro" id="IPR002403">
    <property type="entry name" value="Cyt_P450_E_grp-IV"/>
</dbReference>
<dbReference type="OrthoDB" id="548633at2759"/>
<dbReference type="InterPro" id="IPR001128">
    <property type="entry name" value="Cyt_P450"/>
</dbReference>
<keyword evidence="6 8" id="KW-0408">Iron</keyword>
<dbReference type="PRINTS" id="PR00385">
    <property type="entry name" value="P450"/>
</dbReference>
<dbReference type="AlphaFoldDB" id="A0A8S0RCE1"/>
<dbReference type="InterPro" id="IPR050476">
    <property type="entry name" value="Insect_CytP450_Detox"/>
</dbReference>
<dbReference type="InterPro" id="IPR017972">
    <property type="entry name" value="Cyt_P450_CS"/>
</dbReference>
<keyword evidence="3 8" id="KW-0349">Heme</keyword>
<organism evidence="10 11">
    <name type="scientific">Olea europaea subsp. europaea</name>
    <dbReference type="NCBI Taxonomy" id="158383"/>
    <lineage>
        <taxon>Eukaryota</taxon>
        <taxon>Viridiplantae</taxon>
        <taxon>Streptophyta</taxon>
        <taxon>Embryophyta</taxon>
        <taxon>Tracheophyta</taxon>
        <taxon>Spermatophyta</taxon>
        <taxon>Magnoliopsida</taxon>
        <taxon>eudicotyledons</taxon>
        <taxon>Gunneridae</taxon>
        <taxon>Pentapetalae</taxon>
        <taxon>asterids</taxon>
        <taxon>lamiids</taxon>
        <taxon>Lamiales</taxon>
        <taxon>Oleaceae</taxon>
        <taxon>Oleeae</taxon>
        <taxon>Olea</taxon>
    </lineage>
</organism>
<accession>A0A8S0RCE1</accession>
<dbReference type="PANTHER" id="PTHR24292">
    <property type="entry name" value="CYTOCHROME P450"/>
    <property type="match status" value="1"/>
</dbReference>
<dbReference type="Proteomes" id="UP000594638">
    <property type="component" value="Unassembled WGS sequence"/>
</dbReference>
<evidence type="ECO:0000256" key="1">
    <source>
        <dbReference type="ARBA" id="ARBA00001971"/>
    </source>
</evidence>
<dbReference type="SUPFAM" id="SSF48264">
    <property type="entry name" value="Cytochrome P450"/>
    <property type="match status" value="1"/>
</dbReference>
<reference evidence="10 11" key="1">
    <citation type="submission" date="2019-12" db="EMBL/GenBank/DDBJ databases">
        <authorList>
            <person name="Alioto T."/>
            <person name="Alioto T."/>
            <person name="Gomez Garrido J."/>
        </authorList>
    </citation>
    <scope>NUCLEOTIDE SEQUENCE [LARGE SCALE GENOMIC DNA]</scope>
</reference>